<dbReference type="EMBL" id="CP076448">
    <property type="protein sequence ID" value="QXM26021.1"/>
    <property type="molecule type" value="Genomic_DNA"/>
</dbReference>
<dbReference type="InterPro" id="IPR022998">
    <property type="entry name" value="ThiamineP_synth_TenI"/>
</dbReference>
<dbReference type="PANTHER" id="PTHR20857:SF15">
    <property type="entry name" value="THIAMINE-PHOSPHATE SYNTHASE"/>
    <property type="match status" value="1"/>
</dbReference>
<dbReference type="AlphaFoldDB" id="A0A975YKR8"/>
<feature type="domain" description="Thiamine phosphate synthase/TenI" evidence="2">
    <location>
        <begin position="46"/>
        <end position="196"/>
    </location>
</feature>
<keyword evidence="1" id="KW-0784">Thiamine biosynthesis</keyword>
<keyword evidence="4" id="KW-1185">Reference proteome</keyword>
<dbReference type="Proteomes" id="UP000694001">
    <property type="component" value="Chromosome"/>
</dbReference>
<protein>
    <submittedName>
        <fullName evidence="3">Thiamine phosphate synthase</fullName>
    </submittedName>
</protein>
<accession>A0A975YKR8</accession>
<evidence type="ECO:0000313" key="3">
    <source>
        <dbReference type="EMBL" id="QXM26021.1"/>
    </source>
</evidence>
<dbReference type="Pfam" id="PF02581">
    <property type="entry name" value="TMP-TENI"/>
    <property type="match status" value="1"/>
</dbReference>
<dbReference type="GO" id="GO:0005737">
    <property type="term" value="C:cytoplasm"/>
    <property type="evidence" value="ECO:0007669"/>
    <property type="project" value="TreeGrafter"/>
</dbReference>
<dbReference type="GO" id="GO:0004789">
    <property type="term" value="F:thiamine-phosphate diphosphorylase activity"/>
    <property type="evidence" value="ECO:0007669"/>
    <property type="project" value="TreeGrafter"/>
</dbReference>
<dbReference type="RefSeq" id="WP_218287072.1">
    <property type="nucleotide sequence ID" value="NZ_CP076448.1"/>
</dbReference>
<organism evidence="3 4">
    <name type="scientific">Elioraea tepida</name>
    <dbReference type="NCBI Taxonomy" id="2843330"/>
    <lineage>
        <taxon>Bacteria</taxon>
        <taxon>Pseudomonadati</taxon>
        <taxon>Pseudomonadota</taxon>
        <taxon>Alphaproteobacteria</taxon>
        <taxon>Acetobacterales</taxon>
        <taxon>Elioraeaceae</taxon>
        <taxon>Elioraea</taxon>
    </lineage>
</organism>
<name>A0A975YKR8_9PROT</name>
<sequence>MARSLAEAARVLRRRAGALPYLILMTDERRGGDPLAAASRLPPGAAVILRHDGVSGRASLAASLGRLCRSRRLRLLVARDARLALSLRAGLHLAEGMRPPAPFRLARRRPRRPLLTIAAHGMAALARAHRLGADLALLSPLFPTVSHPGARPLGTLRFASLARRAGLPVAALGGVTASRVAAARAAGAAAVASVGALSGSR</sequence>
<dbReference type="KEGG" id="elio:KO353_07475"/>
<gene>
    <name evidence="3" type="ORF">KO353_07475</name>
</gene>
<proteinExistence type="predicted"/>
<evidence type="ECO:0000313" key="4">
    <source>
        <dbReference type="Proteomes" id="UP000694001"/>
    </source>
</evidence>
<evidence type="ECO:0000259" key="2">
    <source>
        <dbReference type="Pfam" id="PF02581"/>
    </source>
</evidence>
<reference evidence="3" key="1">
    <citation type="submission" date="2021-06" db="EMBL/GenBank/DDBJ databases">
        <title>Elioraea tepida, sp. nov., a moderately thermophilic aerobic anoxygenic phototrophic bacterium isolated from an alkaline siliceous hot spring mat community in Yellowstone National Park, WY, USA.</title>
        <authorList>
            <person name="Saini M.K."/>
            <person name="Yoshida S."/>
            <person name="Sebastian A."/>
            <person name="Hirose S."/>
            <person name="Hara E."/>
            <person name="Tamaki H."/>
            <person name="Soulier N.T."/>
            <person name="Albert I."/>
            <person name="Hanada S."/>
            <person name="Bryant D.A."/>
            <person name="Tank M."/>
        </authorList>
    </citation>
    <scope>NUCLEOTIDE SEQUENCE</scope>
    <source>
        <strain evidence="3">MS-P2</strain>
    </source>
</reference>
<dbReference type="GO" id="GO:0009228">
    <property type="term" value="P:thiamine biosynthetic process"/>
    <property type="evidence" value="ECO:0007669"/>
    <property type="project" value="TreeGrafter"/>
</dbReference>
<dbReference type="PANTHER" id="PTHR20857">
    <property type="entry name" value="THIAMINE-PHOSPHATE PYROPHOSPHORYLASE"/>
    <property type="match status" value="1"/>
</dbReference>
<evidence type="ECO:0000256" key="1">
    <source>
        <dbReference type="ARBA" id="ARBA00022977"/>
    </source>
</evidence>